<accession>H8GH67</accession>
<name>H8GH67_METAL</name>
<evidence type="ECO:0008006" key="3">
    <source>
        <dbReference type="Google" id="ProtNLM"/>
    </source>
</evidence>
<evidence type="ECO:0000313" key="1">
    <source>
        <dbReference type="EMBL" id="EIC28858.1"/>
    </source>
</evidence>
<dbReference type="Pfam" id="PF14103">
    <property type="entry name" value="DUF4276"/>
    <property type="match status" value="1"/>
</dbReference>
<dbReference type="eggNOG" id="ENOG502ZBT6">
    <property type="taxonomic scope" value="Bacteria"/>
</dbReference>
<dbReference type="EMBL" id="CM001475">
    <property type="protein sequence ID" value="EIC28858.1"/>
    <property type="molecule type" value="Genomic_DNA"/>
</dbReference>
<dbReference type="RefSeq" id="WP_005370260.1">
    <property type="nucleotide sequence ID" value="NZ_CM001475.1"/>
</dbReference>
<gene>
    <name evidence="1" type="ORF">Metal_1039</name>
</gene>
<dbReference type="Proteomes" id="UP000005090">
    <property type="component" value="Chromosome"/>
</dbReference>
<reference evidence="1 2" key="1">
    <citation type="journal article" date="2013" name="Genome Announc.">
        <title>Genome Sequence of the Obligate Gammaproteobacterial Methanotroph Methylomicrobium album Strain BG8.</title>
        <authorList>
            <person name="Kits K.D."/>
            <person name="Kalyuzhnaya M.G."/>
            <person name="Klotz M.G."/>
            <person name="Jetten M.S."/>
            <person name="Op den Camp H.J."/>
            <person name="Vuilleumier S."/>
            <person name="Bringel F."/>
            <person name="Dispirito A.A."/>
            <person name="Murrell J.C."/>
            <person name="Bruce D."/>
            <person name="Cheng J.F."/>
            <person name="Copeland A."/>
            <person name="Goodwin L."/>
            <person name="Hauser L."/>
            <person name="Lajus A."/>
            <person name="Land M.L."/>
            <person name="Lapidus A."/>
            <person name="Lucas S."/>
            <person name="Medigue C."/>
            <person name="Pitluck S."/>
            <person name="Woyke T."/>
            <person name="Zeytun A."/>
            <person name="Stein L.Y."/>
        </authorList>
    </citation>
    <scope>NUCLEOTIDE SEQUENCE [LARGE SCALE GENOMIC DNA]</scope>
    <source>
        <strain evidence="1 2">BG8</strain>
    </source>
</reference>
<dbReference type="HOGENOM" id="CLU_100239_0_0_6"/>
<dbReference type="InterPro" id="IPR025455">
    <property type="entry name" value="DUF4276"/>
</dbReference>
<evidence type="ECO:0000313" key="2">
    <source>
        <dbReference type="Proteomes" id="UP000005090"/>
    </source>
</evidence>
<dbReference type="AlphaFoldDB" id="H8GH67"/>
<proteinExistence type="predicted"/>
<organism evidence="1 2">
    <name type="scientific">Methylomicrobium album BG8</name>
    <dbReference type="NCBI Taxonomy" id="686340"/>
    <lineage>
        <taxon>Bacteria</taxon>
        <taxon>Pseudomonadati</taxon>
        <taxon>Pseudomonadota</taxon>
        <taxon>Gammaproteobacteria</taxon>
        <taxon>Methylococcales</taxon>
        <taxon>Methylococcaceae</taxon>
        <taxon>Methylomicrobium</taxon>
    </lineage>
</organism>
<protein>
    <recommendedName>
        <fullName evidence="3">DUF4276 domain-containing protein</fullName>
    </recommendedName>
</protein>
<keyword evidence="2" id="KW-1185">Reference proteome</keyword>
<sequence length="198" mass="22590">MINVTAIVEGDGEVIALPVLLRRLNEWLTPEVYVDVGYPIRVRRDRFLNKDDEFRRHLTLAANKCGDEGWILILFDADDDCPAELGQEILCRAQIIAPHRKISVVLANREYEAWFIAAAESLQGNRGFNYDPAKAIDPERPRDAKGWIEACMANRSYGETTDQPAFSAQIDLQLAFDRSRSFRKLCSEWNKRPQAPNP</sequence>